<organism evidence="21 22">
    <name type="scientific">Geotrichum candidum</name>
    <name type="common">Oospora lactis</name>
    <name type="synonym">Dipodascus geotrichum</name>
    <dbReference type="NCBI Taxonomy" id="1173061"/>
    <lineage>
        <taxon>Eukaryota</taxon>
        <taxon>Fungi</taxon>
        <taxon>Dikarya</taxon>
        <taxon>Ascomycota</taxon>
        <taxon>Saccharomycotina</taxon>
        <taxon>Dipodascomycetes</taxon>
        <taxon>Dipodascales</taxon>
        <taxon>Dipodascaceae</taxon>
        <taxon>Geotrichum</taxon>
    </lineage>
</organism>
<dbReference type="EC" id="3.4.-.-" evidence="15"/>
<evidence type="ECO:0000313" key="21">
    <source>
        <dbReference type="EMBL" id="CDO53465.1"/>
    </source>
</evidence>
<dbReference type="PANTHER" id="PTHR12147">
    <property type="entry name" value="METALLOPEPTIDASE M28 FAMILY MEMBER"/>
    <property type="match status" value="1"/>
</dbReference>
<evidence type="ECO:0000256" key="3">
    <source>
        <dbReference type="ARBA" id="ARBA00004128"/>
    </source>
</evidence>
<feature type="compositionally biased region" description="Polar residues" evidence="16">
    <location>
        <begin position="27"/>
        <end position="37"/>
    </location>
</feature>
<keyword evidence="5" id="KW-0926">Vacuole</keyword>
<keyword evidence="7 17" id="KW-0812">Transmembrane</keyword>
<evidence type="ECO:0000256" key="12">
    <source>
        <dbReference type="ARBA" id="ARBA00023049"/>
    </source>
</evidence>
<evidence type="ECO:0000256" key="10">
    <source>
        <dbReference type="ARBA" id="ARBA00022833"/>
    </source>
</evidence>
<keyword evidence="11 17" id="KW-1133">Transmembrane helix</keyword>
<feature type="domain" description="Vacuolar membrane protease C-terminal" evidence="19">
    <location>
        <begin position="809"/>
        <end position="1000"/>
    </location>
</feature>
<comment type="caution">
    <text evidence="21">The sequence shown here is derived from an EMBL/GenBank/DDBJ whole genome shotgun (WGS) entry which is preliminary data.</text>
</comment>
<dbReference type="GO" id="GO:0006508">
    <property type="term" value="P:proteolysis"/>
    <property type="evidence" value="ECO:0007669"/>
    <property type="project" value="UniProtKB-KW"/>
</dbReference>
<dbReference type="Proteomes" id="UP000242525">
    <property type="component" value="Unassembled WGS sequence"/>
</dbReference>
<keyword evidence="22" id="KW-1185">Reference proteome</keyword>
<evidence type="ECO:0000256" key="9">
    <source>
        <dbReference type="ARBA" id="ARBA00022801"/>
    </source>
</evidence>
<keyword evidence="6 15" id="KW-0645">Protease</keyword>
<feature type="domain" description="Peptidase M28" evidence="18">
    <location>
        <begin position="189"/>
        <end position="378"/>
    </location>
</feature>
<feature type="transmembrane region" description="Helical" evidence="17">
    <location>
        <begin position="423"/>
        <end position="441"/>
    </location>
</feature>
<feature type="domain" description="Vacuolar membrane protease transmembrane" evidence="20">
    <location>
        <begin position="457"/>
        <end position="584"/>
    </location>
</feature>
<dbReference type="SUPFAM" id="SSF53187">
    <property type="entry name" value="Zn-dependent exopeptidases"/>
    <property type="match status" value="1"/>
</dbReference>
<evidence type="ECO:0000256" key="6">
    <source>
        <dbReference type="ARBA" id="ARBA00022670"/>
    </source>
</evidence>
<keyword evidence="12" id="KW-0482">Metalloprotease</keyword>
<keyword evidence="10 15" id="KW-0862">Zinc</keyword>
<evidence type="ECO:0000259" key="19">
    <source>
        <dbReference type="Pfam" id="PF22250"/>
    </source>
</evidence>
<comment type="similarity">
    <text evidence="4 15">Belongs to the peptidase M28 family.</text>
</comment>
<keyword evidence="13 17" id="KW-0472">Membrane</keyword>
<comment type="subcellular location">
    <subcellularLocation>
        <location evidence="3">Vacuole membrane</location>
        <topology evidence="3">Multi-pass membrane protein</topology>
    </subcellularLocation>
</comment>
<feature type="transmembrane region" description="Helical" evidence="17">
    <location>
        <begin position="553"/>
        <end position="572"/>
    </location>
</feature>
<dbReference type="GO" id="GO:0046872">
    <property type="term" value="F:metal ion binding"/>
    <property type="evidence" value="ECO:0007669"/>
    <property type="project" value="UniProtKB-KW"/>
</dbReference>
<feature type="transmembrane region" description="Helical" evidence="17">
    <location>
        <begin position="671"/>
        <end position="693"/>
    </location>
</feature>
<feature type="transmembrane region" description="Helical" evidence="17">
    <location>
        <begin position="602"/>
        <end position="622"/>
    </location>
</feature>
<keyword evidence="14" id="KW-0325">Glycoprotein</keyword>
<evidence type="ECO:0000256" key="11">
    <source>
        <dbReference type="ARBA" id="ARBA00022989"/>
    </source>
</evidence>
<gene>
    <name evidence="21" type="ORF">BN980_GECA05s02133g</name>
</gene>
<dbReference type="Pfam" id="PF04389">
    <property type="entry name" value="Peptidase_M28"/>
    <property type="match status" value="1"/>
</dbReference>
<feature type="transmembrane region" description="Helical" evidence="17">
    <location>
        <begin position="486"/>
        <end position="507"/>
    </location>
</feature>
<dbReference type="InterPro" id="IPR048024">
    <property type="entry name" value="Fxna-like_M28_dom"/>
</dbReference>
<evidence type="ECO:0000256" key="13">
    <source>
        <dbReference type="ARBA" id="ARBA00023136"/>
    </source>
</evidence>
<dbReference type="AlphaFoldDB" id="A0A0J9X7M9"/>
<comment type="function">
    <text evidence="2">May be involved in vacuolar sorting and osmoregulation.</text>
</comment>
<feature type="transmembrane region" description="Helical" evidence="17">
    <location>
        <begin position="453"/>
        <end position="474"/>
    </location>
</feature>
<name>A0A0J9X7M9_GEOCN</name>
<dbReference type="InterPro" id="IPR053975">
    <property type="entry name" value="PFF1_C"/>
</dbReference>
<feature type="transmembrane region" description="Helical" evidence="17">
    <location>
        <begin position="642"/>
        <end position="664"/>
    </location>
</feature>
<evidence type="ECO:0000256" key="2">
    <source>
        <dbReference type="ARBA" id="ARBA00003273"/>
    </source>
</evidence>
<evidence type="ECO:0000256" key="17">
    <source>
        <dbReference type="SAM" id="Phobius"/>
    </source>
</evidence>
<dbReference type="EMBL" id="CCBN010000005">
    <property type="protein sequence ID" value="CDO53465.1"/>
    <property type="molecule type" value="Genomic_DNA"/>
</dbReference>
<evidence type="ECO:0000256" key="1">
    <source>
        <dbReference type="ARBA" id="ARBA00001947"/>
    </source>
</evidence>
<dbReference type="InterPro" id="IPR045175">
    <property type="entry name" value="M28_fam"/>
</dbReference>
<evidence type="ECO:0000256" key="7">
    <source>
        <dbReference type="ARBA" id="ARBA00022692"/>
    </source>
</evidence>
<dbReference type="OrthoDB" id="76293at2759"/>
<accession>A0A0J9X7M9</accession>
<dbReference type="PANTHER" id="PTHR12147:SF58">
    <property type="entry name" value="VACUOLAR MEMBRANE PROTEASE"/>
    <property type="match status" value="1"/>
</dbReference>
<evidence type="ECO:0000313" key="22">
    <source>
        <dbReference type="Proteomes" id="UP000242525"/>
    </source>
</evidence>
<dbReference type="Pfam" id="PF22250">
    <property type="entry name" value="PFF1_C"/>
    <property type="match status" value="2"/>
</dbReference>
<evidence type="ECO:0000256" key="16">
    <source>
        <dbReference type="SAM" id="MobiDB-lite"/>
    </source>
</evidence>
<dbReference type="GO" id="GO:0005774">
    <property type="term" value="C:vacuolar membrane"/>
    <property type="evidence" value="ECO:0007669"/>
    <property type="project" value="UniProtKB-SubCell"/>
</dbReference>
<dbReference type="InterPro" id="IPR053976">
    <property type="entry name" value="PFF1_TM"/>
</dbReference>
<feature type="region of interest" description="Disordered" evidence="16">
    <location>
        <begin position="1"/>
        <end position="37"/>
    </location>
</feature>
<evidence type="ECO:0000256" key="14">
    <source>
        <dbReference type="ARBA" id="ARBA00023180"/>
    </source>
</evidence>
<comment type="cofactor">
    <cofactor evidence="1">
        <name>Zn(2+)</name>
        <dbReference type="ChEBI" id="CHEBI:29105"/>
    </cofactor>
</comment>
<dbReference type="GO" id="GO:0008235">
    <property type="term" value="F:metalloexopeptidase activity"/>
    <property type="evidence" value="ECO:0007669"/>
    <property type="project" value="InterPro"/>
</dbReference>
<feature type="transmembrane region" description="Helical" evidence="17">
    <location>
        <begin position="519"/>
        <end position="541"/>
    </location>
</feature>
<dbReference type="Gene3D" id="3.40.630.10">
    <property type="entry name" value="Zn peptidases"/>
    <property type="match status" value="1"/>
</dbReference>
<feature type="domain" description="Vacuolar membrane protease C-terminal" evidence="19">
    <location>
        <begin position="699"/>
        <end position="807"/>
    </location>
</feature>
<dbReference type="CDD" id="cd03875">
    <property type="entry name" value="M28_Fxna_like"/>
    <property type="match status" value="1"/>
</dbReference>
<proteinExistence type="inferred from homology"/>
<evidence type="ECO:0000256" key="5">
    <source>
        <dbReference type="ARBA" id="ARBA00022554"/>
    </source>
</evidence>
<evidence type="ECO:0000256" key="15">
    <source>
        <dbReference type="RuleBase" id="RU361240"/>
    </source>
</evidence>
<evidence type="ECO:0000256" key="4">
    <source>
        <dbReference type="ARBA" id="ARBA00010918"/>
    </source>
</evidence>
<evidence type="ECO:0000259" key="20">
    <source>
        <dbReference type="Pfam" id="PF22251"/>
    </source>
</evidence>
<protein>
    <recommendedName>
        <fullName evidence="15">Peptide hydrolase</fullName>
        <ecNumber evidence="15">3.4.-.-</ecNumber>
    </recommendedName>
</protein>
<dbReference type="STRING" id="1173061.A0A0J9X7M9"/>
<dbReference type="Pfam" id="PF22251">
    <property type="entry name" value="PFF1_TM"/>
    <property type="match status" value="2"/>
</dbReference>
<evidence type="ECO:0000256" key="8">
    <source>
        <dbReference type="ARBA" id="ARBA00022723"/>
    </source>
</evidence>
<keyword evidence="9 15" id="KW-0378">Hydrolase</keyword>
<dbReference type="InterPro" id="IPR007484">
    <property type="entry name" value="Peptidase_M28"/>
</dbReference>
<evidence type="ECO:0000259" key="18">
    <source>
        <dbReference type="Pfam" id="PF04389"/>
    </source>
</evidence>
<sequence length="1008" mass="112556">MSQPAPEEVSLLRPNQVDETFDEDNVSDTSSFRHSNDIEQGQSNAYASDAISTPSTQPQSPVILLLKSALGFNKAPFSLLFVITYAAIVLVSYLVQTQEPSIDISGYPLKFISDAWIDLQQISRDFHSYSSHANDRVHDYILQQISDITIGSDKDYIEYDDDVRRVLFQDKDVFTPSIIGRVNYYESNNVLAKVVGSDPSLDAVLLSAHYDSVPTAYGTTDDGAGIASMLSILRYYADESTPQPLRSIVFNFNNNEEFGLLGAESFFYHPWSNNVSVFLNLEGTGAGGRAILFRASDYGVAKHFKAASTPHANSIFQQGFSDGIVRSETDYKVYTKKGLRGLDVAFYKPRNLYHTRRDSIRGSSKAALSHMFTNALDVTQSLANAKRGDFDAVPDDKKPAVFFDIFGTHLIVFPLSLLFKFNVIGIVGGALIVSLLFFTVLKTKSWNIGLRGWLRGIISLALSTVVTFTVAYWVQDYNELIVVSSFLAPFFLLLSVFLLTNYLVLSISFYLKPVSDQKLVVFLESAVLLWSLLIVSTVHIAKRKATGEFLITIVYYLYTFAIILGLLGILAVKSEDSVDDEHTINSHTSTTSKLKHVARRSLSFDWSIQFFLVIPIGFYIVYNSGLLIFEALHHNALEGASGASTVYTVVTFASIASGFLVLPFIHRFHALVGVILLIMLVVTSVLSFVPFPLSHQAPMKIRFLQSIDLDKAGSNGKGPHSEVSVLARTGYGYQVLSDLPSVKTRSLPITCKPYGHDDSEVCSYEGPRPWVISDKSKDAAADYSTWLNVTVLNKGETANKHKRSLTQKRVQKVIGKQINYDDDDDDNFGPFKGEIFIEAKENRVCTISFNTTTFSSNDGTASPVRIVTVYHDDPINRGNSSNEYFLGSPHVQTDEPDVLKWYKGINDVTIHKLNWTQPGYHLEFQWIPRWYEAGHREMSLESLPNKRSLGLQITCQWAEYDGESIVAGELKRKVPALDEVLEYGPPWVSWTNWGRGLVEVKKYVELTP</sequence>
<keyword evidence="8 15" id="KW-0479">Metal-binding</keyword>
<feature type="domain" description="Vacuolar membrane protease transmembrane" evidence="20">
    <location>
        <begin position="586"/>
        <end position="669"/>
    </location>
</feature>
<reference evidence="21" key="1">
    <citation type="submission" date="2014-03" db="EMBL/GenBank/DDBJ databases">
        <authorList>
            <person name="Casaregola S."/>
        </authorList>
    </citation>
    <scope>NUCLEOTIDE SEQUENCE [LARGE SCALE GENOMIC DNA]</scope>
    <source>
        <strain evidence="21">CLIB 918</strain>
    </source>
</reference>